<organism evidence="11">
    <name type="scientific">Spongospora subterranea</name>
    <dbReference type="NCBI Taxonomy" id="70186"/>
    <lineage>
        <taxon>Eukaryota</taxon>
        <taxon>Sar</taxon>
        <taxon>Rhizaria</taxon>
        <taxon>Endomyxa</taxon>
        <taxon>Phytomyxea</taxon>
        <taxon>Plasmodiophorida</taxon>
        <taxon>Plasmodiophoridae</taxon>
        <taxon>Spongospora</taxon>
    </lineage>
</organism>
<keyword evidence="3" id="KW-0507">mRNA processing</keyword>
<dbReference type="AlphaFoldDB" id="A0A0H5R491"/>
<feature type="compositionally biased region" description="Basic and acidic residues" evidence="9">
    <location>
        <begin position="292"/>
        <end position="310"/>
    </location>
</feature>
<name>A0A0H5R491_9EUKA</name>
<accession>A0A0H5R491</accession>
<feature type="region of interest" description="Disordered" evidence="9">
    <location>
        <begin position="36"/>
        <end position="58"/>
    </location>
</feature>
<keyword evidence="7" id="KW-0539">Nucleus</keyword>
<evidence type="ECO:0000256" key="8">
    <source>
        <dbReference type="SAM" id="Coils"/>
    </source>
</evidence>
<dbReference type="GO" id="GO:0008380">
    <property type="term" value="P:RNA splicing"/>
    <property type="evidence" value="ECO:0007669"/>
    <property type="project" value="UniProtKB-KW"/>
</dbReference>
<feature type="region of interest" description="Disordered" evidence="9">
    <location>
        <begin position="77"/>
        <end position="136"/>
    </location>
</feature>
<feature type="domain" description="Pinin/SDK/MemA protein" evidence="10">
    <location>
        <begin position="134"/>
        <end position="260"/>
    </location>
</feature>
<evidence type="ECO:0000256" key="1">
    <source>
        <dbReference type="ARBA" id="ARBA00004123"/>
    </source>
</evidence>
<proteinExistence type="inferred from homology"/>
<dbReference type="InterPro" id="IPR039853">
    <property type="entry name" value="Pinin"/>
</dbReference>
<evidence type="ECO:0000256" key="6">
    <source>
        <dbReference type="ARBA" id="ARBA00023187"/>
    </source>
</evidence>
<feature type="compositionally biased region" description="Polar residues" evidence="9">
    <location>
        <begin position="116"/>
        <end position="125"/>
    </location>
</feature>
<dbReference type="GO" id="GO:0071013">
    <property type="term" value="C:catalytic step 2 spliceosome"/>
    <property type="evidence" value="ECO:0007669"/>
    <property type="project" value="TreeGrafter"/>
</dbReference>
<dbReference type="InterPro" id="IPR006786">
    <property type="entry name" value="Pinin_SDK_MemA"/>
</dbReference>
<dbReference type="PANTHER" id="PTHR12707">
    <property type="entry name" value="PINN"/>
    <property type="match status" value="1"/>
</dbReference>
<protein>
    <recommendedName>
        <fullName evidence="10">Pinin/SDK/MemA protein domain-containing protein</fullName>
    </recommendedName>
</protein>
<keyword evidence="4" id="KW-0805">Transcription regulation</keyword>
<evidence type="ECO:0000256" key="2">
    <source>
        <dbReference type="ARBA" id="ARBA00010386"/>
    </source>
</evidence>
<evidence type="ECO:0000313" key="11">
    <source>
        <dbReference type="EMBL" id="CRZ09025.1"/>
    </source>
</evidence>
<feature type="region of interest" description="Disordered" evidence="9">
    <location>
        <begin position="292"/>
        <end position="390"/>
    </location>
</feature>
<evidence type="ECO:0000256" key="5">
    <source>
        <dbReference type="ARBA" id="ARBA00023163"/>
    </source>
</evidence>
<keyword evidence="6" id="KW-0508">mRNA splicing</keyword>
<reference evidence="11" key="1">
    <citation type="submission" date="2015-04" db="EMBL/GenBank/DDBJ databases">
        <title>The genome sequence of the plant pathogenic Rhizarian Plasmodiophora brassicae reveals insights in its biotrophic life cycle and the origin of chitin synthesis.</title>
        <authorList>
            <person name="Schwelm A."/>
            <person name="Fogelqvist J."/>
            <person name="Knaust A."/>
            <person name="Julke S."/>
            <person name="Lilja T."/>
            <person name="Dhandapani V."/>
            <person name="Bonilla-Rosso G."/>
            <person name="Karlsson M."/>
            <person name="Shevchenko A."/>
            <person name="Choi S.R."/>
            <person name="Kim H.G."/>
            <person name="Park J.Y."/>
            <person name="Lim Y.P."/>
            <person name="Ludwig-Muller J."/>
            <person name="Dixelius C."/>
        </authorList>
    </citation>
    <scope>NUCLEOTIDE SEQUENCE</scope>
    <source>
        <tissue evidence="11">Potato root galls</tissue>
    </source>
</reference>
<evidence type="ECO:0000256" key="9">
    <source>
        <dbReference type="SAM" id="MobiDB-lite"/>
    </source>
</evidence>
<feature type="compositionally biased region" description="Acidic residues" evidence="9">
    <location>
        <begin position="311"/>
        <end position="326"/>
    </location>
</feature>
<evidence type="ECO:0000256" key="7">
    <source>
        <dbReference type="ARBA" id="ARBA00023242"/>
    </source>
</evidence>
<feature type="coiled-coil region" evidence="8">
    <location>
        <begin position="147"/>
        <end position="209"/>
    </location>
</feature>
<evidence type="ECO:0000256" key="4">
    <source>
        <dbReference type="ARBA" id="ARBA00023015"/>
    </source>
</evidence>
<evidence type="ECO:0000256" key="3">
    <source>
        <dbReference type="ARBA" id="ARBA00022664"/>
    </source>
</evidence>
<feature type="compositionally biased region" description="Low complexity" evidence="9">
    <location>
        <begin position="346"/>
        <end position="357"/>
    </location>
</feature>
<feature type="compositionally biased region" description="Acidic residues" evidence="9">
    <location>
        <begin position="371"/>
        <end position="390"/>
    </location>
</feature>
<dbReference type="EMBL" id="HACM01008583">
    <property type="protein sequence ID" value="CRZ09025.1"/>
    <property type="molecule type" value="Transcribed_RNA"/>
</dbReference>
<keyword evidence="5" id="KW-0804">Transcription</keyword>
<keyword evidence="8" id="KW-0175">Coiled coil</keyword>
<feature type="compositionally biased region" description="Basic and acidic residues" evidence="9">
    <location>
        <begin position="46"/>
        <end position="58"/>
    </location>
</feature>
<dbReference type="PANTHER" id="PTHR12707:SF0">
    <property type="entry name" value="PININ"/>
    <property type="match status" value="1"/>
</dbReference>
<dbReference type="GO" id="GO:0006397">
    <property type="term" value="P:mRNA processing"/>
    <property type="evidence" value="ECO:0007669"/>
    <property type="project" value="UniProtKB-KW"/>
</dbReference>
<comment type="subcellular location">
    <subcellularLocation>
        <location evidence="1">Nucleus</location>
    </subcellularLocation>
</comment>
<evidence type="ECO:0000259" key="10">
    <source>
        <dbReference type="Pfam" id="PF04696"/>
    </source>
</evidence>
<dbReference type="Pfam" id="PF04696">
    <property type="entry name" value="Pinin_SDK_memA"/>
    <property type="match status" value="1"/>
</dbReference>
<sequence length="390" mass="43225">MLALRAEVGQLRATRKQIVSRIDALKRQIHLENRPSSQYTASGLKRAREEISTDDKPARKSINDIVDLSASENAVKKPKLSSFVGQVSTDDIETPSVDGSDKAMEVEPASVAADESGSNTAAPSTKRSRRNDGNRSKRLFGALLGHLNKAKENITEEQQAEKTLRRVSVEQHVQERIQNDSVQIREEKLKQLTEDVEREQAALDEAMAKLIYSEKKVKAVRLVDRHNQNAGLIQTKATPLIYWKPKLHTSKTKNMLLRSRKRTKEALRETIGKLGFTDIDELEKLLKTNVKGSDKQERVKSVQKGARENGDDASSDEDDRGDDAIDNENVNQRSDHGGEDVEESDSVNNEGVVVVVDGEAHGSSNLQDEVNVVEDEASLDSDSEPSQEAA</sequence>
<comment type="similarity">
    <text evidence="2">Belongs to the pinin family.</text>
</comment>